<organism evidence="1 2">
    <name type="scientific">Persicobacter diffluens</name>
    <dbReference type="NCBI Taxonomy" id="981"/>
    <lineage>
        <taxon>Bacteria</taxon>
        <taxon>Pseudomonadati</taxon>
        <taxon>Bacteroidota</taxon>
        <taxon>Cytophagia</taxon>
        <taxon>Cytophagales</taxon>
        <taxon>Persicobacteraceae</taxon>
        <taxon>Persicobacter</taxon>
    </lineage>
</organism>
<dbReference type="EMBL" id="BQKE01000001">
    <property type="protein sequence ID" value="GJM60946.1"/>
    <property type="molecule type" value="Genomic_DNA"/>
</dbReference>
<evidence type="ECO:0000313" key="1">
    <source>
        <dbReference type="EMBL" id="GJM60946.1"/>
    </source>
</evidence>
<reference evidence="1 2" key="1">
    <citation type="submission" date="2021-12" db="EMBL/GenBank/DDBJ databases">
        <title>Genome sequencing of bacteria with rrn-lacking chromosome and rrn-plasmid.</title>
        <authorList>
            <person name="Anda M."/>
            <person name="Iwasaki W."/>
        </authorList>
    </citation>
    <scope>NUCLEOTIDE SEQUENCE [LARGE SCALE GENOMIC DNA]</scope>
    <source>
        <strain evidence="1 2">NBRC 15940</strain>
    </source>
</reference>
<accession>A0AAN4VXN6</accession>
<protein>
    <submittedName>
        <fullName evidence="1">Uncharacterized protein</fullName>
    </submittedName>
</protein>
<dbReference type="AlphaFoldDB" id="A0AAN4VXN6"/>
<comment type="caution">
    <text evidence="1">The sequence shown here is derived from an EMBL/GenBank/DDBJ whole genome shotgun (WGS) entry which is preliminary data.</text>
</comment>
<proteinExistence type="predicted"/>
<keyword evidence="2" id="KW-1185">Reference proteome</keyword>
<sequence length="85" mass="9772">MVLVWGIFYFSCNAQGRFPDPGFSPINYRQQRIECQDYYKVDVSLKTLWKVGGIDVLDIELETRGPTGECHDRCKSGGFVRLYGM</sequence>
<name>A0AAN4VXN6_9BACT</name>
<evidence type="ECO:0000313" key="2">
    <source>
        <dbReference type="Proteomes" id="UP001310022"/>
    </source>
</evidence>
<gene>
    <name evidence="1" type="ORF">PEDI_14980</name>
</gene>
<dbReference type="Proteomes" id="UP001310022">
    <property type="component" value="Unassembled WGS sequence"/>
</dbReference>